<sequence length="98" mass="11658">MNSTQLDQQCLGLAFNFFVSHILMESPIKVTQRKKTIQNESLFDSWIAWIDRKTCFQKLISSYGYIPLIKSKQRFEPLLYKDAVSFVRKKYRKLEMIS</sequence>
<dbReference type="OrthoDB" id="1924787at2759"/>
<gene>
    <name evidence="6" type="ORF">QR98_0103510</name>
</gene>
<evidence type="ECO:0000256" key="2">
    <source>
        <dbReference type="ARBA" id="ARBA00010271"/>
    </source>
</evidence>
<dbReference type="AlphaFoldDB" id="A0A132ALC8"/>
<accession>A0A132ALC8</accession>
<dbReference type="EMBL" id="JXLN01017914">
    <property type="protein sequence ID" value="KPM11776.1"/>
    <property type="molecule type" value="Genomic_DNA"/>
</dbReference>
<evidence type="ECO:0000256" key="1">
    <source>
        <dbReference type="ARBA" id="ARBA00004648"/>
    </source>
</evidence>
<comment type="caution">
    <text evidence="6">The sequence shown here is derived from an EMBL/GenBank/DDBJ whole genome shotgun (WGS) entry which is preliminary data.</text>
</comment>
<dbReference type="VEuPathDB" id="VectorBase:SSCA008506"/>
<dbReference type="Proteomes" id="UP000616769">
    <property type="component" value="Unassembled WGS sequence"/>
</dbReference>
<evidence type="ECO:0000313" key="6">
    <source>
        <dbReference type="EMBL" id="KPM11776.1"/>
    </source>
</evidence>
<evidence type="ECO:0000313" key="7">
    <source>
        <dbReference type="Proteomes" id="UP000616769"/>
    </source>
</evidence>
<dbReference type="GO" id="GO:1901135">
    <property type="term" value="P:carbohydrate derivative metabolic process"/>
    <property type="evidence" value="ECO:0007669"/>
    <property type="project" value="UniProtKB-ARBA"/>
</dbReference>
<dbReference type="GO" id="GO:0005789">
    <property type="term" value="C:endoplasmic reticulum membrane"/>
    <property type="evidence" value="ECO:0007669"/>
    <property type="project" value="UniProtKB-SubCell"/>
</dbReference>
<dbReference type="InterPro" id="IPR015338">
    <property type="entry name" value="GT64_dom"/>
</dbReference>
<dbReference type="Gene3D" id="3.90.550.10">
    <property type="entry name" value="Spore Coat Polysaccharide Biosynthesis Protein SpsA, Chain A"/>
    <property type="match status" value="1"/>
</dbReference>
<dbReference type="GO" id="GO:0016757">
    <property type="term" value="F:glycosyltransferase activity"/>
    <property type="evidence" value="ECO:0007669"/>
    <property type="project" value="InterPro"/>
</dbReference>
<proteinExistence type="inferred from homology"/>
<organism evidence="6 7">
    <name type="scientific">Sarcoptes scabiei</name>
    <name type="common">Itch mite</name>
    <name type="synonym">Acarus scabiei</name>
    <dbReference type="NCBI Taxonomy" id="52283"/>
    <lineage>
        <taxon>Eukaryota</taxon>
        <taxon>Metazoa</taxon>
        <taxon>Ecdysozoa</taxon>
        <taxon>Arthropoda</taxon>
        <taxon>Chelicerata</taxon>
        <taxon>Arachnida</taxon>
        <taxon>Acari</taxon>
        <taxon>Acariformes</taxon>
        <taxon>Sarcoptiformes</taxon>
        <taxon>Astigmata</taxon>
        <taxon>Psoroptidia</taxon>
        <taxon>Sarcoptoidea</taxon>
        <taxon>Sarcoptidae</taxon>
        <taxon>Sarcoptinae</taxon>
        <taxon>Sarcoptes</taxon>
    </lineage>
</organism>
<protein>
    <submittedName>
        <fullName evidence="6">Glycosyl transferase-like protein</fullName>
    </submittedName>
</protein>
<keyword evidence="4" id="KW-1015">Disulfide bond</keyword>
<evidence type="ECO:0000256" key="4">
    <source>
        <dbReference type="ARBA" id="ARBA00023157"/>
    </source>
</evidence>
<evidence type="ECO:0000256" key="3">
    <source>
        <dbReference type="ARBA" id="ARBA00022679"/>
    </source>
</evidence>
<dbReference type="InterPro" id="IPR029044">
    <property type="entry name" value="Nucleotide-diphossugar_trans"/>
</dbReference>
<dbReference type="Pfam" id="PF09258">
    <property type="entry name" value="Glyco_transf_64"/>
    <property type="match status" value="1"/>
</dbReference>
<keyword evidence="3 6" id="KW-0808">Transferase</keyword>
<comment type="subcellular location">
    <subcellularLocation>
        <location evidence="1">Endoplasmic reticulum membrane</location>
        <topology evidence="1">Single-pass type II membrane protein</topology>
    </subcellularLocation>
</comment>
<comment type="similarity">
    <text evidence="2">Belongs to the glycosyltransferase 47 family.</text>
</comment>
<reference evidence="6 7" key="1">
    <citation type="journal article" date="2015" name="Parasit. Vectors">
        <title>Draft genome of the scabies mite.</title>
        <authorList>
            <person name="Rider S.D.Jr."/>
            <person name="Morgan M.S."/>
            <person name="Arlian L.G."/>
        </authorList>
    </citation>
    <scope>NUCLEOTIDE SEQUENCE [LARGE SCALE GENOMIC DNA]</scope>
    <source>
        <strain evidence="6">Arlian Lab</strain>
    </source>
</reference>
<feature type="domain" description="Glycosyl transferase 64" evidence="5">
    <location>
        <begin position="7"/>
        <end position="80"/>
    </location>
</feature>
<evidence type="ECO:0000259" key="5">
    <source>
        <dbReference type="Pfam" id="PF09258"/>
    </source>
</evidence>
<name>A0A132ALC8_SARSC</name>